<dbReference type="InterPro" id="IPR013783">
    <property type="entry name" value="Ig-like_fold"/>
</dbReference>
<proteinExistence type="predicted"/>
<keyword evidence="4" id="KW-1185">Reference proteome</keyword>
<dbReference type="GO" id="GO:0070593">
    <property type="term" value="P:dendrite self-avoidance"/>
    <property type="evidence" value="ECO:0007669"/>
    <property type="project" value="TreeGrafter"/>
</dbReference>
<dbReference type="AlphaFoldDB" id="A0A0M3HKE4"/>
<dbReference type="GO" id="GO:0098632">
    <property type="term" value="F:cell-cell adhesion mediator activity"/>
    <property type="evidence" value="ECO:0007669"/>
    <property type="project" value="TreeGrafter"/>
</dbReference>
<sequence length="112" mass="12212">MSLCSENLARIQSLAARSILQYSEEIRFAVDGSIELATPQMNHAGKYTCHVSNLAGDDHITYLLKVQEPPLIISDIPGTIDVVLGMILEIPCRAIGTPDPTVTWEKDGFQSA</sequence>
<evidence type="ECO:0000259" key="3">
    <source>
        <dbReference type="PROSITE" id="PS50835"/>
    </source>
</evidence>
<feature type="domain" description="Ig-like" evidence="3">
    <location>
        <begin position="69"/>
        <end position="112"/>
    </location>
</feature>
<evidence type="ECO:0000313" key="4">
    <source>
        <dbReference type="Proteomes" id="UP000036681"/>
    </source>
</evidence>
<dbReference type="SUPFAM" id="SSF48726">
    <property type="entry name" value="Immunoglobulin"/>
    <property type="match status" value="2"/>
</dbReference>
<keyword evidence="2" id="KW-0393">Immunoglobulin domain</keyword>
<organism evidence="4 5">
    <name type="scientific">Ascaris lumbricoides</name>
    <name type="common">Giant roundworm</name>
    <dbReference type="NCBI Taxonomy" id="6252"/>
    <lineage>
        <taxon>Eukaryota</taxon>
        <taxon>Metazoa</taxon>
        <taxon>Ecdysozoa</taxon>
        <taxon>Nematoda</taxon>
        <taxon>Chromadorea</taxon>
        <taxon>Rhabditida</taxon>
        <taxon>Spirurina</taxon>
        <taxon>Ascaridomorpha</taxon>
        <taxon>Ascaridoidea</taxon>
        <taxon>Ascarididae</taxon>
        <taxon>Ascaris</taxon>
    </lineage>
</organism>
<protein>
    <submittedName>
        <fullName evidence="5">Ig-like domain-containing protein</fullName>
    </submittedName>
</protein>
<dbReference type="Proteomes" id="UP000036681">
    <property type="component" value="Unplaced"/>
</dbReference>
<reference evidence="5" key="1">
    <citation type="submission" date="2017-02" db="UniProtKB">
        <authorList>
            <consortium name="WormBaseParasite"/>
        </authorList>
    </citation>
    <scope>IDENTIFICATION</scope>
</reference>
<name>A0A0M3HKE4_ASCLU</name>
<keyword evidence="1" id="KW-0677">Repeat</keyword>
<dbReference type="WBParaSite" id="ALUE_0000198901-mRNA-1">
    <property type="protein sequence ID" value="ALUE_0000198901-mRNA-1"/>
    <property type="gene ID" value="ALUE_0000198901"/>
</dbReference>
<dbReference type="InterPro" id="IPR007110">
    <property type="entry name" value="Ig-like_dom"/>
</dbReference>
<dbReference type="GO" id="GO:0007156">
    <property type="term" value="P:homophilic cell adhesion via plasma membrane adhesion molecules"/>
    <property type="evidence" value="ECO:0007669"/>
    <property type="project" value="TreeGrafter"/>
</dbReference>
<dbReference type="PROSITE" id="PS50835">
    <property type="entry name" value="IG_LIKE"/>
    <property type="match status" value="1"/>
</dbReference>
<dbReference type="InterPro" id="IPR036179">
    <property type="entry name" value="Ig-like_dom_sf"/>
</dbReference>
<dbReference type="PANTHER" id="PTHR10075:SF14">
    <property type="entry name" value="CELL ADHESION MOLECULE DSCAM2-RELATED"/>
    <property type="match status" value="1"/>
</dbReference>
<dbReference type="GO" id="GO:0005886">
    <property type="term" value="C:plasma membrane"/>
    <property type="evidence" value="ECO:0007669"/>
    <property type="project" value="TreeGrafter"/>
</dbReference>
<evidence type="ECO:0000256" key="2">
    <source>
        <dbReference type="ARBA" id="ARBA00023319"/>
    </source>
</evidence>
<dbReference type="GO" id="GO:0007411">
    <property type="term" value="P:axon guidance"/>
    <property type="evidence" value="ECO:0007669"/>
    <property type="project" value="TreeGrafter"/>
</dbReference>
<dbReference type="Gene3D" id="2.60.40.10">
    <property type="entry name" value="Immunoglobulins"/>
    <property type="match status" value="2"/>
</dbReference>
<dbReference type="GO" id="GO:0030424">
    <property type="term" value="C:axon"/>
    <property type="evidence" value="ECO:0007669"/>
    <property type="project" value="TreeGrafter"/>
</dbReference>
<evidence type="ECO:0000313" key="5">
    <source>
        <dbReference type="WBParaSite" id="ALUE_0000198901-mRNA-1"/>
    </source>
</evidence>
<evidence type="ECO:0000256" key="1">
    <source>
        <dbReference type="ARBA" id="ARBA00022737"/>
    </source>
</evidence>
<dbReference type="PANTHER" id="PTHR10075">
    <property type="entry name" value="BASIGIN RELATED"/>
    <property type="match status" value="1"/>
</dbReference>
<accession>A0A0M3HKE4</accession>